<dbReference type="FunFam" id="2.30.30.40:FF:000044">
    <property type="entry name" value="E3 ubiquitin-protein ligase MIB2, putative"/>
    <property type="match status" value="2"/>
</dbReference>
<keyword evidence="3" id="KW-0963">Cytoplasm</keyword>
<keyword evidence="5" id="KW-0479">Metal-binding</keyword>
<dbReference type="InterPro" id="IPR037252">
    <property type="entry name" value="Mib_Herc2_sf"/>
</dbReference>
<feature type="domain" description="RING-type" evidence="13">
    <location>
        <begin position="757"/>
        <end position="792"/>
    </location>
</feature>
<evidence type="ECO:0000259" key="13">
    <source>
        <dbReference type="PROSITE" id="PS50089"/>
    </source>
</evidence>
<evidence type="ECO:0000256" key="6">
    <source>
        <dbReference type="ARBA" id="ARBA00022737"/>
    </source>
</evidence>
<evidence type="ECO:0008006" key="18">
    <source>
        <dbReference type="Google" id="ProtNLM"/>
    </source>
</evidence>
<dbReference type="GO" id="GO:0008270">
    <property type="term" value="F:zinc ion binding"/>
    <property type="evidence" value="ECO:0007669"/>
    <property type="project" value="UniProtKB-KW"/>
</dbReference>
<dbReference type="GO" id="GO:0016567">
    <property type="term" value="P:protein ubiquitination"/>
    <property type="evidence" value="ECO:0007669"/>
    <property type="project" value="InterPro"/>
</dbReference>
<comment type="caution">
    <text evidence="16">The sequence shown here is derived from an EMBL/GenBank/DDBJ whole genome shotgun (WGS) entry which is preliminary data.</text>
</comment>
<evidence type="ECO:0000256" key="5">
    <source>
        <dbReference type="ARBA" id="ARBA00022723"/>
    </source>
</evidence>
<keyword evidence="9" id="KW-0862">Zinc</keyword>
<dbReference type="AlphaFoldDB" id="A0AAV2IB56"/>
<dbReference type="InterPro" id="IPR043145">
    <property type="entry name" value="Znf_ZZ_sf"/>
</dbReference>
<dbReference type="InterPro" id="IPR011029">
    <property type="entry name" value="DEATH-like_dom_sf"/>
</dbReference>
<dbReference type="SUPFAM" id="SSF57850">
    <property type="entry name" value="RING/U-box"/>
    <property type="match status" value="3"/>
</dbReference>
<evidence type="ECO:0000313" key="17">
    <source>
        <dbReference type="Proteomes" id="UP001497497"/>
    </source>
</evidence>
<feature type="compositionally biased region" description="Polar residues" evidence="12">
    <location>
        <begin position="626"/>
        <end position="635"/>
    </location>
</feature>
<gene>
    <name evidence="16" type="ORF">GSLYS_00017578001</name>
</gene>
<evidence type="ECO:0000256" key="8">
    <source>
        <dbReference type="ARBA" id="ARBA00022786"/>
    </source>
</evidence>
<protein>
    <recommendedName>
        <fullName evidence="18">RING-type E3 ubiquitin transferase</fullName>
    </recommendedName>
</protein>
<dbReference type="SMART" id="SM00291">
    <property type="entry name" value="ZnF_ZZ"/>
    <property type="match status" value="2"/>
</dbReference>
<comment type="subcellular location">
    <subcellularLocation>
        <location evidence="1">Cytoplasm</location>
    </subcellularLocation>
</comment>
<feature type="domain" description="ZZ-type" evidence="14">
    <location>
        <begin position="374"/>
        <end position="426"/>
    </location>
</feature>
<dbReference type="Pfam" id="PF18346">
    <property type="entry name" value="SH3_15"/>
    <property type="match status" value="1"/>
</dbReference>
<dbReference type="Proteomes" id="UP001497497">
    <property type="component" value="Unassembled WGS sequence"/>
</dbReference>
<feature type="domain" description="MIB/HERC2" evidence="15">
    <location>
        <begin position="289"/>
        <end position="368"/>
    </location>
</feature>
<evidence type="ECO:0000256" key="4">
    <source>
        <dbReference type="ARBA" id="ARBA00022679"/>
    </source>
</evidence>
<dbReference type="Gene3D" id="3.30.60.90">
    <property type="match status" value="2"/>
</dbReference>
<evidence type="ECO:0000256" key="11">
    <source>
        <dbReference type="PROSITE-ProRule" id="PRU00228"/>
    </source>
</evidence>
<feature type="domain" description="ZZ-type" evidence="14">
    <location>
        <begin position="79"/>
        <end position="131"/>
    </location>
</feature>
<name>A0AAV2IB56_LYMST</name>
<feature type="region of interest" description="Disordered" evidence="12">
    <location>
        <begin position="239"/>
        <end position="263"/>
    </location>
</feature>
<dbReference type="GO" id="GO:0005737">
    <property type="term" value="C:cytoplasm"/>
    <property type="evidence" value="ECO:0007669"/>
    <property type="project" value="UniProtKB-SubCell"/>
</dbReference>
<dbReference type="InterPro" id="IPR010606">
    <property type="entry name" value="Mib_Herc2"/>
</dbReference>
<dbReference type="EMBL" id="CAXITT010000593">
    <property type="protein sequence ID" value="CAL1544065.1"/>
    <property type="molecule type" value="Genomic_DNA"/>
</dbReference>
<dbReference type="PROSITE" id="PS51416">
    <property type="entry name" value="MIB_HERC2"/>
    <property type="match status" value="4"/>
</dbReference>
<evidence type="ECO:0000256" key="3">
    <source>
        <dbReference type="ARBA" id="ARBA00022490"/>
    </source>
</evidence>
<accession>A0AAV2IB56</accession>
<dbReference type="InterPro" id="IPR001841">
    <property type="entry name" value="Znf_RING"/>
</dbReference>
<feature type="domain" description="MIB/HERC2" evidence="15">
    <location>
        <begin position="144"/>
        <end position="221"/>
    </location>
</feature>
<dbReference type="Gene3D" id="1.10.533.10">
    <property type="entry name" value="Death Domain, Fas"/>
    <property type="match status" value="1"/>
</dbReference>
<dbReference type="FunFam" id="1.10.1170.10:FF:000002">
    <property type="entry name" value="Baculoviral IAP repeat containing 7"/>
    <property type="match status" value="1"/>
</dbReference>
<keyword evidence="7 11" id="KW-0863">Zinc-finger</keyword>
<feature type="compositionally biased region" description="Low complexity" evidence="12">
    <location>
        <begin position="717"/>
        <end position="729"/>
    </location>
</feature>
<dbReference type="GO" id="GO:0007219">
    <property type="term" value="P:Notch signaling pathway"/>
    <property type="evidence" value="ECO:0007669"/>
    <property type="project" value="UniProtKB-KW"/>
</dbReference>
<evidence type="ECO:0000256" key="10">
    <source>
        <dbReference type="ARBA" id="ARBA00022976"/>
    </source>
</evidence>
<evidence type="ECO:0000259" key="14">
    <source>
        <dbReference type="PROSITE" id="PS50135"/>
    </source>
</evidence>
<evidence type="ECO:0000256" key="7">
    <source>
        <dbReference type="ARBA" id="ARBA00022771"/>
    </source>
</evidence>
<keyword evidence="8" id="KW-0833">Ubl conjugation pathway</keyword>
<evidence type="ECO:0000256" key="9">
    <source>
        <dbReference type="ARBA" id="ARBA00022833"/>
    </source>
</evidence>
<dbReference type="PROSITE" id="PS50135">
    <property type="entry name" value="ZF_ZZ_2"/>
    <property type="match status" value="2"/>
</dbReference>
<dbReference type="CDD" id="cd16510">
    <property type="entry name" value="RING-HC_IAPs"/>
    <property type="match status" value="1"/>
</dbReference>
<evidence type="ECO:0000256" key="12">
    <source>
        <dbReference type="SAM" id="MobiDB-lite"/>
    </source>
</evidence>
<dbReference type="Pfam" id="PF13920">
    <property type="entry name" value="zf-C3HC4_3"/>
    <property type="match status" value="1"/>
</dbReference>
<dbReference type="Gene3D" id="1.10.1170.10">
    <property type="entry name" value="Inhibitor Of Apoptosis Protein (2mihbC-IAP-1), Chain A"/>
    <property type="match status" value="1"/>
</dbReference>
<evidence type="ECO:0000256" key="2">
    <source>
        <dbReference type="ARBA" id="ARBA00004906"/>
    </source>
</evidence>
<dbReference type="PANTHER" id="PTHR24202">
    <property type="entry name" value="E3 UBIQUITIN-PROTEIN LIGASE MIB2"/>
    <property type="match status" value="1"/>
</dbReference>
<dbReference type="Pfam" id="PF06701">
    <property type="entry name" value="MIB_HERC2"/>
    <property type="match status" value="4"/>
</dbReference>
<keyword evidence="10" id="KW-0914">Notch signaling pathway</keyword>
<dbReference type="PROSITE" id="PS50089">
    <property type="entry name" value="ZF_RING_2"/>
    <property type="match status" value="1"/>
</dbReference>
<reference evidence="16 17" key="1">
    <citation type="submission" date="2024-04" db="EMBL/GenBank/DDBJ databases">
        <authorList>
            <consortium name="Genoscope - CEA"/>
            <person name="William W."/>
        </authorList>
    </citation>
    <scope>NUCLEOTIDE SEQUENCE [LARGE SCALE GENOMIC DNA]</scope>
</reference>
<dbReference type="Gene3D" id="2.30.30.40">
    <property type="entry name" value="SH3 Domains"/>
    <property type="match status" value="4"/>
</dbReference>
<feature type="domain" description="MIB/HERC2" evidence="15">
    <location>
        <begin position="438"/>
        <end position="516"/>
    </location>
</feature>
<evidence type="ECO:0000313" key="16">
    <source>
        <dbReference type="EMBL" id="CAL1544065.1"/>
    </source>
</evidence>
<dbReference type="FunFam" id="2.30.30.40:FF:000078">
    <property type="entry name" value="Putative e3 ubiquitin-protein ligase mib2"/>
    <property type="match status" value="1"/>
</dbReference>
<keyword evidence="17" id="KW-1185">Reference proteome</keyword>
<dbReference type="InterPro" id="IPR000433">
    <property type="entry name" value="Znf_ZZ"/>
</dbReference>
<organism evidence="16 17">
    <name type="scientific">Lymnaea stagnalis</name>
    <name type="common">Great pond snail</name>
    <name type="synonym">Helix stagnalis</name>
    <dbReference type="NCBI Taxonomy" id="6523"/>
    <lineage>
        <taxon>Eukaryota</taxon>
        <taxon>Metazoa</taxon>
        <taxon>Spiralia</taxon>
        <taxon>Lophotrochozoa</taxon>
        <taxon>Mollusca</taxon>
        <taxon>Gastropoda</taxon>
        <taxon>Heterobranchia</taxon>
        <taxon>Euthyneura</taxon>
        <taxon>Panpulmonata</taxon>
        <taxon>Hygrophila</taxon>
        <taxon>Lymnaeoidea</taxon>
        <taxon>Lymnaeidae</taxon>
        <taxon>Lymnaea</taxon>
    </lineage>
</organism>
<keyword evidence="4" id="KW-0808">Transferase</keyword>
<sequence length="804" mass="88111">MSSGLRVVRGPHWTYGNDQDGGEGHVGTVVEIGGHIGSQTPEKHVTVVWDSGTRHQYRAGYEDAYDLYVYDNAQCGIFHPSITCTECLEFGIEGLRWKCLECENVELCSVCYMGDKHNLSHVFLRIDNPMSDGEMVPRRCDSRKEKLKACGIFTGAKVCPGVDWRRDDQDIGEGDQGEVTKVSEWGKYFKAEITVRWSSGSIYTHRLGAEGKVDLKCVIPAHGGPYYKNHLPIVGKMKREQSGEGAEASSSVPSRSGIKHRFKDQLDIRPKSRPLSAILLDMNTKQETASGAETSQIGLGYRVVRGPDWKWGSQDISEGFVGTVVDIGGSGALKPPAKCVNVQWDCGSRNTYRAGQDGCYDLLVFDNAPDGTRHAQVACSMCQIKDIKGLRWKCTDCENVDLCSSCYNKDKHDLGHQFVRIDYPWSQHNCKVPKRQESQKVNVMGIFPKAVVCRGHDWKWRDQDGSNYTEGRVVSLGDWTSDSGKSKVSVRWPSGNENAYRLGHEGKVDLKCVKPASGGFYYRSHLPILGIVGKRDDEKISRFKVGEKVRCQVDVEKLKELQPERRGVTQAMVHHLKKVGTVCAIDDDGDIEVQYQSGATFTYKPDALSQIWLNTADMSTSMLQNQTLPDESQTPDPGLVVSGLAPQALGSADPSSQSVNSADPSSQLVDSADPSSQLVDSGDISSQGVESADPSSQLVDSADPSSQLVDSPELSSEAGNGAAGNATEGDAMKRADQDIIIPSPVLKLGPTKEKPQCKICMEGEACVAFVPCGHLVSCPDCSTDLEQCPVCRAEIKHWLRTFII</sequence>
<keyword evidence="6" id="KW-0677">Repeat</keyword>
<feature type="compositionally biased region" description="Polar residues" evidence="12">
    <location>
        <begin position="653"/>
        <end position="709"/>
    </location>
</feature>
<dbReference type="Pfam" id="PF00569">
    <property type="entry name" value="ZZ"/>
    <property type="match status" value="2"/>
</dbReference>
<evidence type="ECO:0000256" key="1">
    <source>
        <dbReference type="ARBA" id="ARBA00004496"/>
    </source>
</evidence>
<comment type="pathway">
    <text evidence="2">Protein modification; protein ubiquitination.</text>
</comment>
<dbReference type="PANTHER" id="PTHR24202:SF4">
    <property type="entry name" value="E3 UBIQUITIN-PROTEIN LIGASE MIB2-RELATED"/>
    <property type="match status" value="1"/>
</dbReference>
<proteinExistence type="predicted"/>
<evidence type="ECO:0000259" key="15">
    <source>
        <dbReference type="PROSITE" id="PS51416"/>
    </source>
</evidence>
<feature type="region of interest" description="Disordered" evidence="12">
    <location>
        <begin position="626"/>
        <end position="735"/>
    </location>
</feature>
<dbReference type="InterPro" id="IPR040847">
    <property type="entry name" value="SH3_15"/>
</dbReference>
<feature type="domain" description="MIB/HERC2" evidence="15">
    <location>
        <begin position="1"/>
        <end position="73"/>
    </location>
</feature>
<dbReference type="PROSITE" id="PS01357">
    <property type="entry name" value="ZF_ZZ_1"/>
    <property type="match status" value="2"/>
</dbReference>
<dbReference type="GO" id="GO:0004842">
    <property type="term" value="F:ubiquitin-protein transferase activity"/>
    <property type="evidence" value="ECO:0007669"/>
    <property type="project" value="InterPro"/>
</dbReference>
<dbReference type="SUPFAM" id="SSF159034">
    <property type="entry name" value="Mib/herc2 domain-like"/>
    <property type="match status" value="4"/>
</dbReference>